<feature type="compositionally biased region" description="Low complexity" evidence="1">
    <location>
        <begin position="96"/>
        <end position="107"/>
    </location>
</feature>
<evidence type="ECO:0000313" key="2">
    <source>
        <dbReference type="EMBL" id="CAA9464218.1"/>
    </source>
</evidence>
<proteinExistence type="predicted"/>
<feature type="non-terminal residue" evidence="2">
    <location>
        <position position="127"/>
    </location>
</feature>
<feature type="compositionally biased region" description="Gly residues" evidence="1">
    <location>
        <begin position="55"/>
        <end position="64"/>
    </location>
</feature>
<gene>
    <name evidence="2" type="ORF">AVDCRST_MAG12-110</name>
</gene>
<evidence type="ECO:0000256" key="1">
    <source>
        <dbReference type="SAM" id="MobiDB-lite"/>
    </source>
</evidence>
<dbReference type="AlphaFoldDB" id="A0A6J4R4X8"/>
<name>A0A6J4R4X8_9ACTN</name>
<feature type="region of interest" description="Disordered" evidence="1">
    <location>
        <begin position="36"/>
        <end position="64"/>
    </location>
</feature>
<sequence length="127" mass="12889">DPTYLACRDEPGTHGRVPPFRGGAVLADAPQTAWASRGAVPAGGRRRGGLRHHLGGQGDGGGAGKLAVLPRYNSRACRERALGGRAVGGGLGSRGRGAPPGNAGRGALSNEARGPFEFVRGGFPRPM</sequence>
<feature type="non-terminal residue" evidence="2">
    <location>
        <position position="1"/>
    </location>
</feature>
<feature type="compositionally biased region" description="Gly residues" evidence="1">
    <location>
        <begin position="85"/>
        <end position="95"/>
    </location>
</feature>
<accession>A0A6J4R4X8</accession>
<dbReference type="EMBL" id="CADCVK010000015">
    <property type="protein sequence ID" value="CAA9464218.1"/>
    <property type="molecule type" value="Genomic_DNA"/>
</dbReference>
<protein>
    <submittedName>
        <fullName evidence="2">Uncharacterized protein</fullName>
    </submittedName>
</protein>
<organism evidence="2">
    <name type="scientific">uncultured Rubrobacteraceae bacterium</name>
    <dbReference type="NCBI Taxonomy" id="349277"/>
    <lineage>
        <taxon>Bacteria</taxon>
        <taxon>Bacillati</taxon>
        <taxon>Actinomycetota</taxon>
        <taxon>Rubrobacteria</taxon>
        <taxon>Rubrobacterales</taxon>
        <taxon>Rubrobacteraceae</taxon>
        <taxon>environmental samples</taxon>
    </lineage>
</organism>
<feature type="region of interest" description="Disordered" evidence="1">
    <location>
        <begin position="84"/>
        <end position="127"/>
    </location>
</feature>
<feature type="compositionally biased region" description="Basic residues" evidence="1">
    <location>
        <begin position="44"/>
        <end position="54"/>
    </location>
</feature>
<reference evidence="2" key="1">
    <citation type="submission" date="2020-02" db="EMBL/GenBank/DDBJ databases">
        <authorList>
            <person name="Meier V. D."/>
        </authorList>
    </citation>
    <scope>NUCLEOTIDE SEQUENCE</scope>
    <source>
        <strain evidence="2">AVDCRST_MAG12</strain>
    </source>
</reference>